<feature type="compositionally biased region" description="Polar residues" evidence="4">
    <location>
        <begin position="806"/>
        <end position="815"/>
    </location>
</feature>
<dbReference type="SMART" id="SM00240">
    <property type="entry name" value="FHA"/>
    <property type="match status" value="1"/>
</dbReference>
<feature type="compositionally biased region" description="Low complexity" evidence="4">
    <location>
        <begin position="1075"/>
        <end position="1086"/>
    </location>
</feature>
<dbReference type="Pfam" id="PF16770">
    <property type="entry name" value="RTT107_BRCT_5"/>
    <property type="match status" value="1"/>
</dbReference>
<dbReference type="InterPro" id="IPR016135">
    <property type="entry name" value="UBQ-conjugating_enzyme/RWD"/>
</dbReference>
<dbReference type="Proteomes" id="UP000095280">
    <property type="component" value="Unplaced"/>
</dbReference>
<feature type="compositionally biased region" description="Basic and acidic residues" evidence="4">
    <location>
        <begin position="950"/>
        <end position="963"/>
    </location>
</feature>
<dbReference type="CDD" id="cd18432">
    <property type="entry name" value="BRCT_PAXIP1_rpt6_like"/>
    <property type="match status" value="1"/>
</dbReference>
<dbReference type="CDD" id="cd22665">
    <property type="entry name" value="FHA_MDC1"/>
    <property type="match status" value="1"/>
</dbReference>
<feature type="region of interest" description="Disordered" evidence="4">
    <location>
        <begin position="796"/>
        <end position="877"/>
    </location>
</feature>
<dbReference type="InterPro" id="IPR000253">
    <property type="entry name" value="FHA_dom"/>
</dbReference>
<feature type="compositionally biased region" description="Low complexity" evidence="4">
    <location>
        <begin position="477"/>
        <end position="488"/>
    </location>
</feature>
<evidence type="ECO:0000313" key="9">
    <source>
        <dbReference type="WBParaSite" id="maker-uti_cns_0013704-snap-gene-0.2-mRNA-1"/>
    </source>
</evidence>
<dbReference type="Gene3D" id="3.40.50.10190">
    <property type="entry name" value="BRCT domain"/>
    <property type="match status" value="2"/>
</dbReference>
<accession>A0A1I8ILZ6</accession>
<dbReference type="WBParaSite" id="maker-uti_cns_0013704-snap-gene-0.2-mRNA-1">
    <property type="protein sequence ID" value="maker-uti_cns_0013704-snap-gene-0.2-mRNA-1"/>
    <property type="gene ID" value="maker-uti_cns_0013704-snap-gene-0.2"/>
</dbReference>
<evidence type="ECO:0000259" key="5">
    <source>
        <dbReference type="PROSITE" id="PS50006"/>
    </source>
</evidence>
<feature type="region of interest" description="Disordered" evidence="4">
    <location>
        <begin position="471"/>
        <end position="500"/>
    </location>
</feature>
<sequence length="1612" mass="166951">MKLSDEAEQELAQVESVLKPLPNVKLEARLDTTLRFQVSFSAKKTLILRCHLPEGYPASRLVAEIRSKTLSQKLTDGLAQLAEAEAEKATGGPQVTRTVAFVHNWLRDNPLCSAAEEIAEIKSRLLDKQEGDRLKLLQAESRVQLTAAKAGYRLSLQLTLPNDYPESRAEVELLSSNLPSSVSRQAVARSAEIARRCVEPPSYRGKDKKLRQQAAAWKPSPCLLPVAEFAFSFLRSCATQRCPVCDKPALATAAAATATASSVEDPADQLEFVACGHLYHAGCLKAYMTSPPYSPDGKPCRHAGCGQPVCHERFRTSAKVLESRWAAQQAKERELAEAASFPCTQVLCTQQFDACADSDNDDNNVSADGRGQPLAQLVLMGPAGGAQHPLYTGENTVGRMDSCDVRIEDPSVSGRHACLELGRGQQLVYDLHSTNRSRKNDMPLKPEIRYDLRDGDQLRFGFVMCRFELLKPPAKPSKPSKSPQPQSPRLLAEDADGGGDETREALLLEQSQFFVPTTPPPAGEDDDNQETDIEEDAGTSTAAAADGRPPAATVLLAEDSHNSNVVQDDEPPAHQQCAAAAAAVVVPDSILLMQSTERLHEDDADVQAPATAAVVDSSSTSLIAAATDTLPVQTSRDVSLAVPTEAIKETAPLPDSSALDETLPLTTASPADAVAVTTATAVRAATGAFRLFGDVPNGNASTVPKNSFAGDSALFSAETQRLDWAAPAASAAAATAAAAEDVGDDDENDAALFGMETQALPSGSAVTPPAAAATEADKAKQLAEFDEADVVAETPCKAAESEDPQLLSQATQAAVSDQPPSDSLSLPIDRGLVGAVRRPRIDSSPSSSSPSSPESAAVAPAVSGSAASGSSGADRGGWLSKAHLALPLTAKPAAASRGGPGGGRGRGRGRGARQSVTTGSDNAEPEVAGSDAVRGGRGRGTRQSVPTTKDSPEPEVARSDAVRGGRGRGRGRGRGARQSVTTGSDNAEPEVAGSDAVRGGRGRGRGRGRGARQSVATREDSPKPEVAGSDRGKISQQAGQTGCASTKPEVAGSDAVRDGSGRPAKRSRAASSLPDAGSCSADAAGGEAVGPGSPAQAKSIKLTTDPAPGDSASPASISARRSARGSPSPSPGRPTRASASPCNALAGAGPCGSPAATKTASSDVGEIQADRLSMSQTKTSSAASEKGESQVSEASESQTSEAGVTKRARGRPARGRTTKTADLDEPSDASTSTSQAAATTVPKKSRGRVTKSQTKTGASAEAGPAEDSAKQEPESTFRGRGRATKSQTKTEATEAKPAENSVNQESESVVSKKSRGRGRVTKSQTKTSAPAEEPSIDGAASQSASERSSTTSRGRRGRQTKTASVDDDDDGASSTRGSEVGSASNRRSRKRATSVGDEAEADEPARKRSTSRKAAAAAADAADSVAVMFTGVDEATLAPIVRRLGGRVTEVPSEATHLVTDRVRRTVKLLCCVARGVPVVSVDWLTDSRSAGRFLDSAAGYPVAGEADFGVNLTQVCERARRGQQLLSGQTVAATPSVRPDPASLAQIVASAGGRFVGVGAAAFKACSLVFTCEADAKALARLPAGVTALQVEALLSGVLKGRLDTEAFRMR</sequence>
<evidence type="ECO:0000256" key="4">
    <source>
        <dbReference type="SAM" id="MobiDB-lite"/>
    </source>
</evidence>
<evidence type="ECO:0000256" key="1">
    <source>
        <dbReference type="ARBA" id="ARBA00004286"/>
    </source>
</evidence>
<feature type="domain" description="RWD" evidence="7">
    <location>
        <begin position="9"/>
        <end position="109"/>
    </location>
</feature>
<feature type="compositionally biased region" description="Basic and acidic residues" evidence="4">
    <location>
        <begin position="1267"/>
        <end position="1277"/>
    </location>
</feature>
<organism evidence="8 9">
    <name type="scientific">Macrostomum lignano</name>
    <dbReference type="NCBI Taxonomy" id="282301"/>
    <lineage>
        <taxon>Eukaryota</taxon>
        <taxon>Metazoa</taxon>
        <taxon>Spiralia</taxon>
        <taxon>Lophotrochozoa</taxon>
        <taxon>Platyhelminthes</taxon>
        <taxon>Rhabditophora</taxon>
        <taxon>Macrostomorpha</taxon>
        <taxon>Macrostomida</taxon>
        <taxon>Macrostomidae</taxon>
        <taxon>Macrostomum</taxon>
    </lineage>
</organism>
<feature type="compositionally biased region" description="Low complexity" evidence="4">
    <location>
        <begin position="1111"/>
        <end position="1141"/>
    </location>
</feature>
<dbReference type="Gene3D" id="3.30.40.10">
    <property type="entry name" value="Zinc/RING finger domain, C3HC4 (zinc finger)"/>
    <property type="match status" value="1"/>
</dbReference>
<dbReference type="InterPro" id="IPR001357">
    <property type="entry name" value="BRCT_dom"/>
</dbReference>
<feature type="compositionally biased region" description="Basic residues" evidence="4">
    <location>
        <begin position="965"/>
        <end position="975"/>
    </location>
</feature>
<feature type="compositionally biased region" description="Low complexity" evidence="4">
    <location>
        <begin position="1338"/>
        <end position="1352"/>
    </location>
</feature>
<evidence type="ECO:0000259" key="6">
    <source>
        <dbReference type="PROSITE" id="PS50172"/>
    </source>
</evidence>
<reference evidence="9" key="1">
    <citation type="submission" date="2016-11" db="UniProtKB">
        <authorList>
            <consortium name="WormBaseParasite"/>
        </authorList>
    </citation>
    <scope>IDENTIFICATION</scope>
</reference>
<dbReference type="Gene3D" id="2.60.200.20">
    <property type="match status" value="1"/>
</dbReference>
<dbReference type="GO" id="GO:0005694">
    <property type="term" value="C:chromosome"/>
    <property type="evidence" value="ECO:0007669"/>
    <property type="project" value="UniProtKB-SubCell"/>
</dbReference>
<dbReference type="InterPro" id="IPR036420">
    <property type="entry name" value="BRCT_dom_sf"/>
</dbReference>
<feature type="compositionally biased region" description="Low complexity" evidence="4">
    <location>
        <begin position="1299"/>
        <end position="1311"/>
    </location>
</feature>
<dbReference type="SUPFAM" id="SSF49879">
    <property type="entry name" value="SMAD/FHA domain"/>
    <property type="match status" value="1"/>
</dbReference>
<dbReference type="SUPFAM" id="SSF57850">
    <property type="entry name" value="RING/U-box"/>
    <property type="match status" value="1"/>
</dbReference>
<evidence type="ECO:0000313" key="8">
    <source>
        <dbReference type="Proteomes" id="UP000095280"/>
    </source>
</evidence>
<dbReference type="SMART" id="SM00292">
    <property type="entry name" value="BRCT"/>
    <property type="match status" value="1"/>
</dbReference>
<feature type="compositionally biased region" description="Low complexity" evidence="4">
    <location>
        <begin position="1228"/>
        <end position="1240"/>
    </location>
</feature>
<evidence type="ECO:0000256" key="3">
    <source>
        <dbReference type="ARBA" id="ARBA00023306"/>
    </source>
</evidence>
<feature type="compositionally biased region" description="Basic residues" evidence="4">
    <location>
        <begin position="1206"/>
        <end position="1217"/>
    </location>
</feature>
<feature type="domain" description="BRCT" evidence="6">
    <location>
        <begin position="1417"/>
        <end position="1496"/>
    </location>
</feature>
<feature type="region of interest" description="Disordered" evidence="4">
    <location>
        <begin position="889"/>
        <end position="1414"/>
    </location>
</feature>
<dbReference type="PANTHER" id="PTHR40237">
    <property type="entry name" value="LD44813P"/>
    <property type="match status" value="1"/>
</dbReference>
<dbReference type="Gene3D" id="3.10.110.10">
    <property type="entry name" value="Ubiquitin Conjugating Enzyme"/>
    <property type="match status" value="1"/>
</dbReference>
<name>A0A1I8ILZ6_9PLAT</name>
<dbReference type="InterPro" id="IPR013083">
    <property type="entry name" value="Znf_RING/FYVE/PHD"/>
</dbReference>
<dbReference type="InterPro" id="IPR006575">
    <property type="entry name" value="RWD_dom"/>
</dbReference>
<dbReference type="PROSITE" id="PS50172">
    <property type="entry name" value="BRCT"/>
    <property type="match status" value="1"/>
</dbReference>
<feature type="compositionally biased region" description="Basic and acidic residues" evidence="4">
    <location>
        <begin position="1017"/>
        <end position="1033"/>
    </location>
</feature>
<dbReference type="SUPFAM" id="SSF52113">
    <property type="entry name" value="BRCT domain"/>
    <property type="match status" value="1"/>
</dbReference>
<dbReference type="PROSITE" id="PS50006">
    <property type="entry name" value="FHA_DOMAIN"/>
    <property type="match status" value="1"/>
</dbReference>
<dbReference type="Pfam" id="PF00498">
    <property type="entry name" value="FHA"/>
    <property type="match status" value="1"/>
</dbReference>
<dbReference type="PANTHER" id="PTHR40237:SF1">
    <property type="entry name" value="LD44813P"/>
    <property type="match status" value="1"/>
</dbReference>
<feature type="domain" description="FHA" evidence="5">
    <location>
        <begin position="395"/>
        <end position="444"/>
    </location>
</feature>
<feature type="compositionally biased region" description="Basic residues" evidence="4">
    <location>
        <begin position="1000"/>
        <end position="1010"/>
    </location>
</feature>
<keyword evidence="8" id="KW-1185">Reference proteome</keyword>
<dbReference type="PROSITE" id="PS50908">
    <property type="entry name" value="RWD"/>
    <property type="match status" value="1"/>
</dbReference>
<feature type="compositionally biased region" description="Polar residues" evidence="4">
    <location>
        <begin position="1034"/>
        <end position="1044"/>
    </location>
</feature>
<keyword evidence="2" id="KW-0158">Chromosome</keyword>
<feature type="compositionally biased region" description="Low complexity" evidence="4">
    <location>
        <begin position="843"/>
        <end position="873"/>
    </location>
</feature>
<dbReference type="CDD" id="cd17744">
    <property type="entry name" value="BRCT_MDC1_rpt1"/>
    <property type="match status" value="1"/>
</dbReference>
<dbReference type="InterPro" id="IPR008984">
    <property type="entry name" value="SMAD_FHA_dom_sf"/>
</dbReference>
<feature type="compositionally biased region" description="Low complexity" evidence="4">
    <location>
        <begin position="816"/>
        <end position="827"/>
    </location>
</feature>
<comment type="subcellular location">
    <subcellularLocation>
        <location evidence="1">Chromosome</location>
    </subcellularLocation>
</comment>
<keyword evidence="3" id="KW-0131">Cell cycle</keyword>
<feature type="compositionally biased region" description="Polar residues" evidence="4">
    <location>
        <begin position="1173"/>
        <end position="1202"/>
    </location>
</feature>
<protein>
    <submittedName>
        <fullName evidence="9">RING-type E3 ubiquitin transferase</fullName>
    </submittedName>
</protein>
<feature type="compositionally biased region" description="Polar residues" evidence="4">
    <location>
        <begin position="1372"/>
        <end position="1385"/>
    </location>
</feature>
<proteinExistence type="predicted"/>
<evidence type="ECO:0000256" key="2">
    <source>
        <dbReference type="ARBA" id="ARBA00022454"/>
    </source>
</evidence>
<evidence type="ECO:0000259" key="7">
    <source>
        <dbReference type="PROSITE" id="PS50908"/>
    </source>
</evidence>